<organism evidence="1 2">
    <name type="scientific">Streptomyces tricolor</name>
    <dbReference type="NCBI Taxonomy" id="68277"/>
    <lineage>
        <taxon>Bacteria</taxon>
        <taxon>Bacillati</taxon>
        <taxon>Actinomycetota</taxon>
        <taxon>Actinomycetes</taxon>
        <taxon>Kitasatosporales</taxon>
        <taxon>Streptomycetaceae</taxon>
        <taxon>Streptomyces</taxon>
        <taxon>Streptomyces violaceoruber group</taxon>
    </lineage>
</organism>
<proteinExistence type="predicted"/>
<keyword evidence="2" id="KW-1185">Reference proteome</keyword>
<protein>
    <submittedName>
        <fullName evidence="1">Uncharacterized protein</fullName>
    </submittedName>
</protein>
<dbReference type="RefSeq" id="WP_086700009.1">
    <property type="nucleotide sequence ID" value="NZ_JAKKZF010000223.1"/>
</dbReference>
<dbReference type="EMBL" id="JAKKZF010000223">
    <property type="protein sequence ID" value="MCG0068447.1"/>
    <property type="molecule type" value="Genomic_DNA"/>
</dbReference>
<dbReference type="Proteomes" id="UP001299012">
    <property type="component" value="Unassembled WGS sequence"/>
</dbReference>
<accession>A0ABS9JSC3</accession>
<sequence length="64" mass="7098">MNATEQLPGVGDEVTEDGTRAIVTDIRQGVVWLRAPGRDEWPAADPRRLKVTRTRRERIAAGDA</sequence>
<evidence type="ECO:0000313" key="1">
    <source>
        <dbReference type="EMBL" id="MCG0068447.1"/>
    </source>
</evidence>
<gene>
    <name evidence="1" type="ORF">L0F81_35170</name>
</gene>
<comment type="caution">
    <text evidence="1">The sequence shown here is derived from an EMBL/GenBank/DDBJ whole genome shotgun (WGS) entry which is preliminary data.</text>
</comment>
<name>A0ABS9JSC3_9ACTN</name>
<reference evidence="1 2" key="1">
    <citation type="submission" date="2022-01" db="EMBL/GenBank/DDBJ databases">
        <title>Draft Genome Sequences of Seven Type Strains of the Genus Streptomyces.</title>
        <authorList>
            <person name="Aziz S."/>
            <person name="Coretto E."/>
            <person name="Chronakova A."/>
            <person name="Sproer C."/>
            <person name="Huber K."/>
            <person name="Nouioui I."/>
            <person name="Gross H."/>
        </authorList>
    </citation>
    <scope>NUCLEOTIDE SEQUENCE [LARGE SCALE GENOMIC DNA]</scope>
    <source>
        <strain evidence="1 2">DSM 41685</strain>
    </source>
</reference>
<evidence type="ECO:0000313" key="2">
    <source>
        <dbReference type="Proteomes" id="UP001299012"/>
    </source>
</evidence>